<name>A0A1E5XQS1_9HYPH</name>
<evidence type="ECO:0000313" key="6">
    <source>
        <dbReference type="Proteomes" id="UP000095463"/>
    </source>
</evidence>
<keyword evidence="6" id="KW-1185">Reference proteome</keyword>
<dbReference type="Gene3D" id="3.30.70.270">
    <property type="match status" value="1"/>
</dbReference>
<dbReference type="EMBL" id="LAJE02000176">
    <property type="protein sequence ID" value="OEO30940.1"/>
    <property type="molecule type" value="Genomic_DNA"/>
</dbReference>
<feature type="region of interest" description="Disordered" evidence="2">
    <location>
        <begin position="382"/>
        <end position="402"/>
    </location>
</feature>
<dbReference type="Pfam" id="PF00990">
    <property type="entry name" value="GGDEF"/>
    <property type="match status" value="1"/>
</dbReference>
<dbReference type="RefSeq" id="WP_069909847.1">
    <property type="nucleotide sequence ID" value="NZ_LAJE02000176.1"/>
</dbReference>
<feature type="transmembrane region" description="Helical" evidence="3">
    <location>
        <begin position="63"/>
        <end position="84"/>
    </location>
</feature>
<dbReference type="PROSITE" id="PS50887">
    <property type="entry name" value="GGDEF"/>
    <property type="match status" value="1"/>
</dbReference>
<dbReference type="OrthoDB" id="9812260at2"/>
<dbReference type="CDD" id="cd01949">
    <property type="entry name" value="GGDEF"/>
    <property type="match status" value="1"/>
</dbReference>
<feature type="transmembrane region" description="Helical" evidence="3">
    <location>
        <begin position="194"/>
        <end position="212"/>
    </location>
</feature>
<dbReference type="PANTHER" id="PTHR45138">
    <property type="entry name" value="REGULATORY COMPONENTS OF SENSORY TRANSDUCTION SYSTEM"/>
    <property type="match status" value="1"/>
</dbReference>
<dbReference type="SMART" id="SM00267">
    <property type="entry name" value="GGDEF"/>
    <property type="match status" value="1"/>
</dbReference>
<sequence length="402" mass="42720">MAGAGFILAINLFIAALFALAFFLVGVSNRADKVAPFFSLAYVFGILYIASEFILPRQDYPQFAYTAGFAAFLGAVTAVTLGVARRYARPLPWVGVGVIVIVSVAANWFGYTLPHDTVERNLIYQTPYAVMQACAAWIILASRRRQPIDIGLVALFALSALQFLSKPFAAVLLGGSGDSTYTYLATTYALYSQSLGAILQVATGLLMLMLLVRDMLVEITARSETDPLSSVYNRRGFEERAAPGLQQASVPAALVLADLDAFKAINDNYGHDTGDQVIVAFAALLRDTAPPKAVVGRLGGEEFGVFLPGANLAVARLLAETLRTGFAAQSVAGLPPFVRCTASFGVAERMDGESLSGLRRRADAALYTAKRDGRDRVAVAGDPHADAMPAHPLAGTSLAKSA</sequence>
<dbReference type="GO" id="GO:0005886">
    <property type="term" value="C:plasma membrane"/>
    <property type="evidence" value="ECO:0007669"/>
    <property type="project" value="TreeGrafter"/>
</dbReference>
<dbReference type="GO" id="GO:1902201">
    <property type="term" value="P:negative regulation of bacterial-type flagellum-dependent cell motility"/>
    <property type="evidence" value="ECO:0007669"/>
    <property type="project" value="TreeGrafter"/>
</dbReference>
<evidence type="ECO:0000256" key="3">
    <source>
        <dbReference type="SAM" id="Phobius"/>
    </source>
</evidence>
<dbReference type="InterPro" id="IPR000160">
    <property type="entry name" value="GGDEF_dom"/>
</dbReference>
<dbReference type="AlphaFoldDB" id="A0A1E5XQS1"/>
<feature type="transmembrane region" description="Helical" evidence="3">
    <location>
        <begin position="122"/>
        <end position="140"/>
    </location>
</feature>
<dbReference type="GO" id="GO:0043709">
    <property type="term" value="P:cell adhesion involved in single-species biofilm formation"/>
    <property type="evidence" value="ECO:0007669"/>
    <property type="project" value="TreeGrafter"/>
</dbReference>
<evidence type="ECO:0000313" key="5">
    <source>
        <dbReference type="EMBL" id="OEO30940.1"/>
    </source>
</evidence>
<dbReference type="FunFam" id="3.30.70.270:FF:000001">
    <property type="entry name" value="Diguanylate cyclase domain protein"/>
    <property type="match status" value="1"/>
</dbReference>
<accession>A0A1E5XQS1</accession>
<evidence type="ECO:0000256" key="1">
    <source>
        <dbReference type="ARBA" id="ARBA00012528"/>
    </source>
</evidence>
<organism evidence="5 6">
    <name type="scientific">Devosia insulae DS-56</name>
    <dbReference type="NCBI Taxonomy" id="1116389"/>
    <lineage>
        <taxon>Bacteria</taxon>
        <taxon>Pseudomonadati</taxon>
        <taxon>Pseudomonadota</taxon>
        <taxon>Alphaproteobacteria</taxon>
        <taxon>Hyphomicrobiales</taxon>
        <taxon>Devosiaceae</taxon>
        <taxon>Devosia</taxon>
    </lineage>
</organism>
<dbReference type="NCBIfam" id="TIGR00254">
    <property type="entry name" value="GGDEF"/>
    <property type="match status" value="1"/>
</dbReference>
<evidence type="ECO:0000259" key="4">
    <source>
        <dbReference type="PROSITE" id="PS50887"/>
    </source>
</evidence>
<dbReference type="EC" id="2.7.7.65" evidence="1"/>
<dbReference type="PANTHER" id="PTHR45138:SF2">
    <property type="entry name" value="DIGUANYLATE CYCLASE VDCA"/>
    <property type="match status" value="1"/>
</dbReference>
<proteinExistence type="predicted"/>
<gene>
    <name evidence="5" type="ORF">VW23_018645</name>
</gene>
<comment type="caution">
    <text evidence="5">The sequence shown here is derived from an EMBL/GenBank/DDBJ whole genome shotgun (WGS) entry which is preliminary data.</text>
</comment>
<feature type="transmembrane region" description="Helical" evidence="3">
    <location>
        <begin position="34"/>
        <end position="51"/>
    </location>
</feature>
<keyword evidence="3" id="KW-0472">Membrane</keyword>
<feature type="domain" description="GGDEF" evidence="4">
    <location>
        <begin position="250"/>
        <end position="382"/>
    </location>
</feature>
<feature type="transmembrane region" description="Helical" evidence="3">
    <location>
        <begin position="6"/>
        <end position="27"/>
    </location>
</feature>
<keyword evidence="3" id="KW-1133">Transmembrane helix</keyword>
<evidence type="ECO:0000256" key="2">
    <source>
        <dbReference type="SAM" id="MobiDB-lite"/>
    </source>
</evidence>
<reference evidence="5 6" key="1">
    <citation type="journal article" date="2015" name="Genome Announc.">
        <title>Genome Assemblies of Three Soil-Associated Devosia species: D. insulae, D. limi, and D. soli.</title>
        <authorList>
            <person name="Hassan Y.I."/>
            <person name="Lepp D."/>
            <person name="Zhou T."/>
        </authorList>
    </citation>
    <scope>NUCLEOTIDE SEQUENCE [LARGE SCALE GENOMIC DNA]</scope>
    <source>
        <strain evidence="5 6">DS-56</strain>
    </source>
</reference>
<feature type="transmembrane region" description="Helical" evidence="3">
    <location>
        <begin position="152"/>
        <end position="174"/>
    </location>
</feature>
<feature type="transmembrane region" description="Helical" evidence="3">
    <location>
        <begin position="91"/>
        <end position="110"/>
    </location>
</feature>
<dbReference type="GO" id="GO:0052621">
    <property type="term" value="F:diguanylate cyclase activity"/>
    <property type="evidence" value="ECO:0007669"/>
    <property type="project" value="UniProtKB-EC"/>
</dbReference>
<dbReference type="InterPro" id="IPR029787">
    <property type="entry name" value="Nucleotide_cyclase"/>
</dbReference>
<dbReference type="InterPro" id="IPR043128">
    <property type="entry name" value="Rev_trsase/Diguanyl_cyclase"/>
</dbReference>
<keyword evidence="3" id="KW-0812">Transmembrane</keyword>
<dbReference type="Proteomes" id="UP000095463">
    <property type="component" value="Unassembled WGS sequence"/>
</dbReference>
<dbReference type="InterPro" id="IPR050469">
    <property type="entry name" value="Diguanylate_Cyclase"/>
</dbReference>
<protein>
    <recommendedName>
        <fullName evidence="1">diguanylate cyclase</fullName>
        <ecNumber evidence="1">2.7.7.65</ecNumber>
    </recommendedName>
</protein>
<dbReference type="SUPFAM" id="SSF55073">
    <property type="entry name" value="Nucleotide cyclase"/>
    <property type="match status" value="1"/>
</dbReference>